<dbReference type="InterPro" id="IPR051534">
    <property type="entry name" value="CBASS_pafABC_assoc_protein"/>
</dbReference>
<feature type="domain" description="WYL" evidence="1">
    <location>
        <begin position="155"/>
        <end position="220"/>
    </location>
</feature>
<dbReference type="InterPro" id="IPR057727">
    <property type="entry name" value="WCX_dom"/>
</dbReference>
<evidence type="ECO:0000259" key="2">
    <source>
        <dbReference type="Pfam" id="PF25583"/>
    </source>
</evidence>
<comment type="caution">
    <text evidence="3">The sequence shown here is derived from an EMBL/GenBank/DDBJ whole genome shotgun (WGS) entry which is preliminary data.</text>
</comment>
<dbReference type="InterPro" id="IPR026881">
    <property type="entry name" value="WYL_dom"/>
</dbReference>
<dbReference type="PROSITE" id="PS52050">
    <property type="entry name" value="WYL"/>
    <property type="match status" value="1"/>
</dbReference>
<proteinExistence type="predicted"/>
<feature type="domain" description="WCX" evidence="2">
    <location>
        <begin position="252"/>
        <end position="331"/>
    </location>
</feature>
<keyword evidence="4" id="KW-1185">Reference proteome</keyword>
<dbReference type="Pfam" id="PF25583">
    <property type="entry name" value="WCX"/>
    <property type="match status" value="1"/>
</dbReference>
<organism evidence="3 4">
    <name type="scientific">Neolewinella aurantiaca</name>
    <dbReference type="NCBI Taxonomy" id="2602767"/>
    <lineage>
        <taxon>Bacteria</taxon>
        <taxon>Pseudomonadati</taxon>
        <taxon>Bacteroidota</taxon>
        <taxon>Saprospiria</taxon>
        <taxon>Saprospirales</taxon>
        <taxon>Lewinellaceae</taxon>
        <taxon>Neolewinella</taxon>
    </lineage>
</organism>
<evidence type="ECO:0000259" key="1">
    <source>
        <dbReference type="Pfam" id="PF13280"/>
    </source>
</evidence>
<dbReference type="Pfam" id="PF13280">
    <property type="entry name" value="WYL"/>
    <property type="match status" value="1"/>
</dbReference>
<dbReference type="RefSeq" id="WP_147931903.1">
    <property type="nucleotide sequence ID" value="NZ_VOXD01000028.1"/>
</dbReference>
<dbReference type="Proteomes" id="UP000321907">
    <property type="component" value="Unassembled WGS sequence"/>
</dbReference>
<dbReference type="OrthoDB" id="43316at2"/>
<gene>
    <name evidence="3" type="ORF">FUA23_16675</name>
</gene>
<dbReference type="EMBL" id="VOXD01000028">
    <property type="protein sequence ID" value="TXF87994.1"/>
    <property type="molecule type" value="Genomic_DNA"/>
</dbReference>
<dbReference type="PANTHER" id="PTHR34580">
    <property type="match status" value="1"/>
</dbReference>
<dbReference type="PROSITE" id="PS51257">
    <property type="entry name" value="PROKAR_LIPOPROTEIN"/>
    <property type="match status" value="1"/>
</dbReference>
<accession>A0A5C7FB13</accession>
<name>A0A5C7FB13_9BACT</name>
<dbReference type="AlphaFoldDB" id="A0A5C7FB13"/>
<protein>
    <submittedName>
        <fullName evidence="3">WYL domain-containing protein</fullName>
    </submittedName>
</protein>
<dbReference type="PANTHER" id="PTHR34580:SF9">
    <property type="entry name" value="SLL5097 PROTEIN"/>
    <property type="match status" value="1"/>
</dbReference>
<reference evidence="3 4" key="1">
    <citation type="submission" date="2019-08" db="EMBL/GenBank/DDBJ databases">
        <title>Lewinella sp. strain SSH13 Genome sequencing and assembly.</title>
        <authorList>
            <person name="Kim I."/>
        </authorList>
    </citation>
    <scope>NUCLEOTIDE SEQUENCE [LARGE SCALE GENOMIC DNA]</scope>
    <source>
        <strain evidence="3 4">SSH13</strain>
    </source>
</reference>
<evidence type="ECO:0000313" key="4">
    <source>
        <dbReference type="Proteomes" id="UP000321907"/>
    </source>
</evidence>
<sequence length="336" mass="38812">MSKTAQIRYRAIDRALRKNPDGLSWQQLATACYEIYLKCGLEDHDPPSRRTVLEDIRTLRSGALGEPAPIEYRKGYGYSYSDKGYVFQKVSLEPEDLATLLSLEDWARQLTYGQLPAGFSDTIHRLIERLHTPSSAHYSGVQLDRPGGLDGRENMPPLHKAILSRKAIRITYQEYLAEPRENILSPYLLKEYNRRWFVLAYDHDARQLWTFPLDRITSVTELFLTPFYDASSLKPLSWLDPIIGVIRPPEKEPVNVRLRTTQLQACYLRTKPLHRTQAEVSQAKALYPEFTLQVIPNPELEMQLLSFGDAVEVVEPVSLRQRMFERLKKAMAVYEQ</sequence>
<evidence type="ECO:0000313" key="3">
    <source>
        <dbReference type="EMBL" id="TXF87994.1"/>
    </source>
</evidence>